<evidence type="ECO:0000256" key="5">
    <source>
        <dbReference type="ARBA" id="ARBA00022705"/>
    </source>
</evidence>
<keyword evidence="4 12" id="KW-0548">Nucleotidyltransferase</keyword>
<evidence type="ECO:0000256" key="16">
    <source>
        <dbReference type="SAM" id="MobiDB-lite"/>
    </source>
</evidence>
<feature type="region of interest" description="Disordered" evidence="16">
    <location>
        <begin position="436"/>
        <end position="495"/>
    </location>
</feature>
<evidence type="ECO:0000256" key="15">
    <source>
        <dbReference type="SAM" id="Coils"/>
    </source>
</evidence>
<evidence type="ECO:0000256" key="3">
    <source>
        <dbReference type="ARBA" id="ARBA00022679"/>
    </source>
</evidence>
<dbReference type="GO" id="GO:0006269">
    <property type="term" value="P:DNA replication, synthesis of primer"/>
    <property type="evidence" value="ECO:0007669"/>
    <property type="project" value="UniProtKB-UniRule"/>
</dbReference>
<dbReference type="PANTHER" id="PTHR30313">
    <property type="entry name" value="DNA PRIMASE"/>
    <property type="match status" value="1"/>
</dbReference>
<dbReference type="Pfam" id="PF08275">
    <property type="entry name" value="DNAG_N"/>
    <property type="match status" value="1"/>
</dbReference>
<dbReference type="GO" id="GO:0003677">
    <property type="term" value="F:DNA binding"/>
    <property type="evidence" value="ECO:0007669"/>
    <property type="project" value="UniProtKB-KW"/>
</dbReference>
<evidence type="ECO:0000313" key="18">
    <source>
        <dbReference type="EMBL" id="MUP07814.1"/>
    </source>
</evidence>
<dbReference type="Gene3D" id="3.90.980.10">
    <property type="entry name" value="DNA primase, catalytic core, N-terminal domain"/>
    <property type="match status" value="1"/>
</dbReference>
<dbReference type="InterPro" id="IPR002694">
    <property type="entry name" value="Znf_CHC2"/>
</dbReference>
<comment type="subunit">
    <text evidence="12">Monomer. Interacts with DnaB.</text>
</comment>
<dbReference type="FunFam" id="3.40.1360.10:FF:000002">
    <property type="entry name" value="DNA primase"/>
    <property type="match status" value="1"/>
</dbReference>
<dbReference type="InterPro" id="IPR019475">
    <property type="entry name" value="DNA_primase_DnaB-bd"/>
</dbReference>
<comment type="caution">
    <text evidence="18">The sequence shown here is derived from an EMBL/GenBank/DDBJ whole genome shotgun (WGS) entry which is preliminary data.</text>
</comment>
<evidence type="ECO:0000256" key="1">
    <source>
        <dbReference type="ARBA" id="ARBA00022478"/>
    </source>
</evidence>
<dbReference type="RefSeq" id="WP_070164245.1">
    <property type="nucleotide sequence ID" value="NZ_CP118259.1"/>
</dbReference>
<dbReference type="Gene3D" id="3.40.1360.10">
    <property type="match status" value="1"/>
</dbReference>
<dbReference type="NCBIfam" id="TIGR01391">
    <property type="entry name" value="dnaG"/>
    <property type="match status" value="1"/>
</dbReference>
<comment type="domain">
    <text evidence="12">Contains an N-terminal zinc-binding domain, a central core domain that contains the primase activity, and a C-terminal DnaB-binding domain.</text>
</comment>
<feature type="coiled-coil region" evidence="15">
    <location>
        <begin position="598"/>
        <end position="651"/>
    </location>
</feature>
<evidence type="ECO:0000256" key="14">
    <source>
        <dbReference type="PIRSR" id="PIRSR002811-1"/>
    </source>
</evidence>
<dbReference type="CDD" id="cd03364">
    <property type="entry name" value="TOPRIM_DnaG_primases"/>
    <property type="match status" value="1"/>
</dbReference>
<keyword evidence="10 12" id="KW-0238">DNA-binding</keyword>
<organism evidence="18 19">
    <name type="scientific">Agrobacterium vitis</name>
    <name type="common">Rhizobium vitis</name>
    <dbReference type="NCBI Taxonomy" id="373"/>
    <lineage>
        <taxon>Bacteria</taxon>
        <taxon>Pseudomonadati</taxon>
        <taxon>Pseudomonadota</taxon>
        <taxon>Alphaproteobacteria</taxon>
        <taxon>Hyphomicrobiales</taxon>
        <taxon>Rhizobiaceae</taxon>
        <taxon>Rhizobium/Agrobacterium group</taxon>
        <taxon>Agrobacterium</taxon>
    </lineage>
</organism>
<evidence type="ECO:0000259" key="17">
    <source>
        <dbReference type="PROSITE" id="PS50880"/>
    </source>
</evidence>
<dbReference type="InterPro" id="IPR006171">
    <property type="entry name" value="TOPRIM_dom"/>
</dbReference>
<feature type="zinc finger region" description="CHC2-type" evidence="12 14">
    <location>
        <begin position="43"/>
        <end position="67"/>
    </location>
</feature>
<evidence type="ECO:0000256" key="7">
    <source>
        <dbReference type="ARBA" id="ARBA00022771"/>
    </source>
</evidence>
<dbReference type="InterPro" id="IPR030846">
    <property type="entry name" value="DnaG_bac"/>
</dbReference>
<evidence type="ECO:0000256" key="11">
    <source>
        <dbReference type="ARBA" id="ARBA00023163"/>
    </source>
</evidence>
<keyword evidence="11 12" id="KW-0804">Transcription</keyword>
<dbReference type="SMART" id="SM00493">
    <property type="entry name" value="TOPRIM"/>
    <property type="match status" value="1"/>
</dbReference>
<keyword evidence="8 12" id="KW-0862">Zinc</keyword>
<dbReference type="PROSITE" id="PS50880">
    <property type="entry name" value="TOPRIM"/>
    <property type="match status" value="1"/>
</dbReference>
<dbReference type="InterPro" id="IPR036977">
    <property type="entry name" value="DNA_primase_Znf_CHC2"/>
</dbReference>
<feature type="compositionally biased region" description="Gly residues" evidence="16">
    <location>
        <begin position="462"/>
        <end position="473"/>
    </location>
</feature>
<reference evidence="18 19" key="1">
    <citation type="submission" date="2019-11" db="EMBL/GenBank/DDBJ databases">
        <title>Whole-genome sequencing of Allorhizobium vitis.</title>
        <authorList>
            <person name="Gan H.M."/>
            <person name="Savka M.A."/>
        </authorList>
    </citation>
    <scope>NUCLEOTIDE SEQUENCE [LARGE SCALE GENOMIC DNA]</scope>
    <source>
        <strain evidence="18 19">AB4</strain>
    </source>
</reference>
<dbReference type="HAMAP" id="MF_00974">
    <property type="entry name" value="DNA_primase_DnaG"/>
    <property type="match status" value="1"/>
</dbReference>
<comment type="catalytic activity">
    <reaction evidence="12">
        <text>ssDNA + n NTP = ssDNA/pppN(pN)n-1 hybrid + (n-1) diphosphate.</text>
        <dbReference type="EC" id="2.7.7.101"/>
    </reaction>
</comment>
<feature type="compositionally biased region" description="Low complexity" evidence="16">
    <location>
        <begin position="451"/>
        <end position="461"/>
    </location>
</feature>
<dbReference type="GO" id="GO:1990077">
    <property type="term" value="C:primosome complex"/>
    <property type="evidence" value="ECO:0007669"/>
    <property type="project" value="UniProtKB-KW"/>
</dbReference>
<dbReference type="GO" id="GO:0000428">
    <property type="term" value="C:DNA-directed RNA polymerase complex"/>
    <property type="evidence" value="ECO:0007669"/>
    <property type="project" value="UniProtKB-KW"/>
</dbReference>
<name>A0ABD6GK45_AGRVI</name>
<dbReference type="SUPFAM" id="SSF56731">
    <property type="entry name" value="DNA primase core"/>
    <property type="match status" value="1"/>
</dbReference>
<keyword evidence="9" id="KW-0460">Magnesium</keyword>
<keyword evidence="5 12" id="KW-0235">DNA replication</keyword>
<comment type="function">
    <text evidence="12 13">RNA polymerase that catalyzes the synthesis of short RNA molecules used as primers for DNA polymerase during DNA replication.</text>
</comment>
<comment type="cofactor">
    <cofactor evidence="12 13 14">
        <name>Zn(2+)</name>
        <dbReference type="ChEBI" id="CHEBI:29105"/>
    </cofactor>
    <text evidence="12 13 14">Binds 1 zinc ion per monomer.</text>
</comment>
<dbReference type="InterPro" id="IPR050219">
    <property type="entry name" value="DnaG_primase"/>
</dbReference>
<accession>A0ABD6GK45</accession>
<evidence type="ECO:0000256" key="9">
    <source>
        <dbReference type="ARBA" id="ARBA00022842"/>
    </source>
</evidence>
<comment type="similarity">
    <text evidence="12 13">Belongs to the DnaG primase family.</text>
</comment>
<sequence length="674" mass="74911">MRFSNDFLDEIRDRVPISAVIGARVPWDRKKTNVSRGDYWACCPFHGEKSPSFHCEDRKGRYHCFGCGVSGDHFRFLTDLEGLNFPEAVERIADMAGIAMPKVDVRDIERERERTSLQDVMEMATLFFQDQLQAAQGAKARAYLRERGLSGRTIETFRLGYAPESRNALKEHLAGKGVPKEQIEACGLVVHGPDIPVSYDRFRDRIMFPILSSRDKVIAFGGRAMSPDAPAKYLNSNETELFHKGNVLYNFSRARRTLQGADGAETIIAVEGYMDVIALYQAGVENAVAPLGTALTENQLELMWKMTPQPVLCFDGDGAGQRAAFRAVDLALPHLKPGKSVRFAMLPDGKDPDDLVKQDGRAPFDRVLAEARSLDEMVWVRETGQGRFDTPEQRAELEARLKQIVNIIADENVRRHYQQNVRDRLYGFFQGQGTARAGRGNFERGGGGFSGNRPGNGRFQNGAGGRGGPGGQRPGSTVASDRLTRSGMVSRSHDQPSLRESVLALTIVNHPQLLQEDYDEISCIDFDSRDLQRLWPAVLTAVAQTGAQLTREDLSERLTASGFDTLLKALDQQIRNARLWTATTVAALEDAREGYTQALSLHKRAKALRRQRIELEREIAEATEADDAGRIDGLMSVLQEVQLEIVRMENQEAIIDGFGVMSGRVKGPAYGHNS</sequence>
<dbReference type="PIRSF" id="PIRSF002811">
    <property type="entry name" value="DnaG"/>
    <property type="match status" value="1"/>
</dbReference>
<evidence type="ECO:0000256" key="8">
    <source>
        <dbReference type="ARBA" id="ARBA00022833"/>
    </source>
</evidence>
<evidence type="ECO:0000256" key="10">
    <source>
        <dbReference type="ARBA" id="ARBA00023125"/>
    </source>
</evidence>
<dbReference type="AlphaFoldDB" id="A0ABD6GK45"/>
<dbReference type="InterPro" id="IPR034151">
    <property type="entry name" value="TOPRIM_DnaG_bac"/>
</dbReference>
<evidence type="ECO:0000256" key="4">
    <source>
        <dbReference type="ARBA" id="ARBA00022695"/>
    </source>
</evidence>
<dbReference type="InterPro" id="IPR013264">
    <property type="entry name" value="DNAG_N"/>
</dbReference>
<evidence type="ECO:0000256" key="2">
    <source>
        <dbReference type="ARBA" id="ARBA00022515"/>
    </source>
</evidence>
<keyword evidence="7 12" id="KW-0863">Zinc-finger</keyword>
<protein>
    <recommendedName>
        <fullName evidence="12 13">DNA primase</fullName>
        <ecNumber evidence="12">2.7.7.101</ecNumber>
    </recommendedName>
</protein>
<evidence type="ECO:0000256" key="13">
    <source>
        <dbReference type="PIRNR" id="PIRNR002811"/>
    </source>
</evidence>
<feature type="domain" description="Toprim" evidence="17">
    <location>
        <begin position="265"/>
        <end position="347"/>
    </location>
</feature>
<dbReference type="Pfam" id="PF10410">
    <property type="entry name" value="DnaB_bind"/>
    <property type="match status" value="1"/>
</dbReference>
<dbReference type="GO" id="GO:0008270">
    <property type="term" value="F:zinc ion binding"/>
    <property type="evidence" value="ECO:0007669"/>
    <property type="project" value="UniProtKB-UniRule"/>
</dbReference>
<keyword evidence="15" id="KW-0175">Coiled coil</keyword>
<dbReference type="GO" id="GO:0003899">
    <property type="term" value="F:DNA-directed RNA polymerase activity"/>
    <property type="evidence" value="ECO:0007669"/>
    <property type="project" value="UniProtKB-UniRule"/>
</dbReference>
<dbReference type="Gene3D" id="3.90.580.10">
    <property type="entry name" value="Zinc finger, CHC2-type domain"/>
    <property type="match status" value="1"/>
</dbReference>
<keyword evidence="6 12" id="KW-0479">Metal-binding</keyword>
<dbReference type="InterPro" id="IPR037068">
    <property type="entry name" value="DNA_primase_core_N_sf"/>
</dbReference>
<evidence type="ECO:0000256" key="6">
    <source>
        <dbReference type="ARBA" id="ARBA00022723"/>
    </source>
</evidence>
<keyword evidence="1 12" id="KW-0240">DNA-directed RNA polymerase</keyword>
<dbReference type="Pfam" id="PF13155">
    <property type="entry name" value="Toprim_2"/>
    <property type="match status" value="1"/>
</dbReference>
<dbReference type="FunFam" id="3.90.980.10:FF:000001">
    <property type="entry name" value="DNA primase"/>
    <property type="match status" value="1"/>
</dbReference>
<dbReference type="Proteomes" id="UP000175993">
    <property type="component" value="Unassembled WGS sequence"/>
</dbReference>
<dbReference type="SMART" id="SM00400">
    <property type="entry name" value="ZnF_CHCC"/>
    <property type="match status" value="1"/>
</dbReference>
<dbReference type="EC" id="2.7.7.101" evidence="12"/>
<keyword evidence="3 12" id="KW-0808">Transferase</keyword>
<dbReference type="EMBL" id="MBEV02000019">
    <property type="protein sequence ID" value="MUP07814.1"/>
    <property type="molecule type" value="Genomic_DNA"/>
</dbReference>
<dbReference type="SUPFAM" id="SSF57783">
    <property type="entry name" value="Zinc beta-ribbon"/>
    <property type="match status" value="1"/>
</dbReference>
<keyword evidence="2 12" id="KW-0639">Primosome</keyword>
<proteinExistence type="inferred from homology"/>
<dbReference type="Pfam" id="PF01807">
    <property type="entry name" value="Zn_ribbon_DnaG"/>
    <property type="match status" value="1"/>
</dbReference>
<dbReference type="PANTHER" id="PTHR30313:SF2">
    <property type="entry name" value="DNA PRIMASE"/>
    <property type="match status" value="1"/>
</dbReference>
<evidence type="ECO:0000256" key="12">
    <source>
        <dbReference type="HAMAP-Rule" id="MF_00974"/>
    </source>
</evidence>
<gene>
    <name evidence="12" type="primary">dnaG</name>
    <name evidence="18" type="ORF">BBI04_023795</name>
</gene>
<evidence type="ECO:0000313" key="19">
    <source>
        <dbReference type="Proteomes" id="UP000175993"/>
    </source>
</evidence>
<dbReference type="InterPro" id="IPR006295">
    <property type="entry name" value="DNA_primase_DnaG"/>
</dbReference>